<feature type="domain" description="DUF11" evidence="3">
    <location>
        <begin position="3058"/>
        <end position="3155"/>
    </location>
</feature>
<feature type="domain" description="DUF11" evidence="3">
    <location>
        <begin position="651"/>
        <end position="749"/>
    </location>
</feature>
<dbReference type="PANTHER" id="PTHR34819:SF3">
    <property type="entry name" value="CELL SURFACE PROTEIN"/>
    <property type="match status" value="1"/>
</dbReference>
<dbReference type="InterPro" id="IPR051172">
    <property type="entry name" value="Chlamydia_OmcB"/>
</dbReference>
<feature type="transmembrane region" description="Helical" evidence="2">
    <location>
        <begin position="67"/>
        <end position="89"/>
    </location>
</feature>
<dbReference type="EMBL" id="WFLI01000009">
    <property type="protein sequence ID" value="KAB8065065.1"/>
    <property type="molecule type" value="Genomic_DNA"/>
</dbReference>
<evidence type="ECO:0000256" key="2">
    <source>
        <dbReference type="SAM" id="Phobius"/>
    </source>
</evidence>
<dbReference type="PANTHER" id="PTHR34819">
    <property type="entry name" value="LARGE CYSTEINE-RICH PERIPLASMIC PROTEIN OMCB"/>
    <property type="match status" value="1"/>
</dbReference>
<dbReference type="Gene3D" id="2.60.40.740">
    <property type="match status" value="7"/>
</dbReference>
<feature type="domain" description="DUF11" evidence="3">
    <location>
        <begin position="1156"/>
        <end position="1258"/>
    </location>
</feature>
<dbReference type="NCBIfam" id="TIGR01451">
    <property type="entry name" value="B_ant_repeat"/>
    <property type="match status" value="17"/>
</dbReference>
<dbReference type="Proteomes" id="UP000468717">
    <property type="component" value="Unassembled WGS sequence"/>
</dbReference>
<dbReference type="InterPro" id="IPR047589">
    <property type="entry name" value="DUF11_rpt"/>
</dbReference>
<evidence type="ECO:0000313" key="4">
    <source>
        <dbReference type="EMBL" id="KAB8065065.1"/>
    </source>
</evidence>
<feature type="domain" description="DUF11" evidence="3">
    <location>
        <begin position="2932"/>
        <end position="3032"/>
    </location>
</feature>
<feature type="domain" description="DUF11" evidence="3">
    <location>
        <begin position="1530"/>
        <end position="1634"/>
    </location>
</feature>
<dbReference type="InterPro" id="IPR001434">
    <property type="entry name" value="OmcB-like_DUF11"/>
</dbReference>
<protein>
    <submittedName>
        <fullName evidence="4">DUF11 domain-containing protein</fullName>
    </submittedName>
</protein>
<dbReference type="SUPFAM" id="SSF117074">
    <property type="entry name" value="Hypothetical protein PA1324"/>
    <property type="match status" value="1"/>
</dbReference>
<organism evidence="4 5">
    <name type="scientific">Janthinobacterium violaceinigrum</name>
    <dbReference type="NCBI Taxonomy" id="2654252"/>
    <lineage>
        <taxon>Bacteria</taxon>
        <taxon>Pseudomonadati</taxon>
        <taxon>Pseudomonadota</taxon>
        <taxon>Betaproteobacteria</taxon>
        <taxon>Burkholderiales</taxon>
        <taxon>Oxalobacteraceae</taxon>
        <taxon>Janthinobacterium</taxon>
    </lineage>
</organism>
<feature type="domain" description="DUF11" evidence="3">
    <location>
        <begin position="1408"/>
        <end position="1525"/>
    </location>
</feature>
<feature type="domain" description="DUF11" evidence="3">
    <location>
        <begin position="1281"/>
        <end position="1379"/>
    </location>
</feature>
<name>A0A6I1I2G6_9BURK</name>
<keyword evidence="2" id="KW-1133">Transmembrane helix</keyword>
<evidence type="ECO:0000259" key="3">
    <source>
        <dbReference type="Pfam" id="PF01345"/>
    </source>
</evidence>
<keyword evidence="5" id="KW-1185">Reference proteome</keyword>
<feature type="compositionally biased region" description="Low complexity" evidence="1">
    <location>
        <begin position="3883"/>
        <end position="3902"/>
    </location>
</feature>
<keyword evidence="2" id="KW-0472">Membrane</keyword>
<feature type="domain" description="DUF11" evidence="3">
    <location>
        <begin position="2552"/>
        <end position="2651"/>
    </location>
</feature>
<feature type="domain" description="DUF11" evidence="3">
    <location>
        <begin position="2424"/>
        <end position="2496"/>
    </location>
</feature>
<accession>A0A6I1I2G6</accession>
<feature type="domain" description="DUF11" evidence="3">
    <location>
        <begin position="2041"/>
        <end position="2145"/>
    </location>
</feature>
<sequence>MTNKCHFYIVLHLAAVHFLANNMIKTHQETAGRSGRHAAFSSAGRYLGMLAALAGRTRRFHLSKCHVVPLVLASLLLGAAAPAAAQVLWEDYRGIERVPANPPAPNYNNGFNAGSTGRLASLAALAANPAANAARTGTSAQLDWANGTAANPGQLCNFDTQQTSPACRAWIMGRVMYTLVVFPQAGNYKFSVAHDDDVKVDFSTQYSTNYRNTVYNVAVGSVAEYSNNETDFQNLAGNFNSATPGGCYLARVLWNNVGGINYLHMRWTRPDNVTEIIPAAQLRDPSLASSYADCTNSKTDLAVSKVGPAQFSVGKPLSYTMKVWNRGPALSAGATFSDVLPASLSNVSWTCAASGSASCGTKTSGSGSNNVSITMGNLPVNGAVSDPTAGSYLTVTITATPGDAASIVNTANVTVSPNETDSDLSNNSSSTTATVRTNTLTVLKVLAPASDSGLFIMNANGTAGVQGGNGATASAVVRVGNLATFAENAGTATVLAQYQSSYSCVRTDTAAVISSGAANGGNFTMPEAPVTCTISNRRLQADMQAVTTVPAGPYNAGSPVTVTGVCTNNGPDSAAAPTCVMSGLPAGATATCSAPVSPFIPGSRINCSSTFNLPASGSLTITTTAGASTLDPIPANNVDSDSLGIVSPLVRVQKSVDKTSAFIGDTVQWTLTANNTGTGATTATLTLTDTLPANLASIVVTPTAPATCAPLAGNTLSCSVPAGLAPGASAVVSLTGVPTAAGNFVNSVAPSGGNGASCATAGACQTTTVVSKALVDVTTTLNGFPGSTNAGDAISGTVTYRNMGPGAAENVTYTLQLPPGLTGVSVGGVTGVYNAGTGFIVLSGLPPNLAAGQGVTFNLSYTQPPTNTSFVTSVIGTTSVEVANDLPNTATVMVPGPNVRVTKVADKLTANVGENITWTITASNTGNIANQGVVSLADLLPPNLAVTSVLPGPGVNCPPLAAWVASSTQTCTIAAGQLAALNGSRSVTITAHATAGGSLANRIMPTGPDNPSCATAENCRTVTTITSPKVAVTKSVDHASINIGATLSWSVTATNSGDGASTAPITLTDTLPANLLNLNVALVGSATCAAPVGNILTCTVPAGLAANGGSAGFIVTAQPAAAGTYNNSVVPSGADNPACATPAACATTSTVTSPSVAVTKGVDRTTVNLGDTITWTLKAINSGSGPTNGPITLTDTLPANVGALQILPVAPASCGVPAGNTLTCTIPPGLASGMQATVLIKAVANAAGTVANSLVPSGVDNPACATPANCQTTTTVTSPNVAVKKTVDKASINVGDTLTWTLTVSNSGTGASTGAVTLTDTLPAGLTNVVVSPQAPATCAPVAGQNLACSVPAGLAPGASAKIVVSATVTVAGAAVNSVLPSGPDTPACVLPGDCGTTTTVVKLLVDVTTTLNNFPPNTLAGDMISGTVTYANVGPGPAEGVTYTLQLTPGLSNVVLTGAAGSYNSATGVVTLSGLPVGLANGQSTSFNVSYTQPADNLSMVTSTIATTSVEVANHLPNTATATVPGPIIRVTKLADKTTANVGETITWTITATNTGSLANLGVVTLTDILPANVAVLSVMPGAGVSCPPLASWLANSAQACTVAPGQLVAMNGSRSITITARGTAGGSLGNKVLPSGPDNPACAQAASCQTATTILSPQVAVRKTVDRSNINVGEALTWTIAVANTGTGATMGIVTLTDTLPANLTLWQVLPASPATCAVPNGNQLVCSIPAGMAAGATLNIVVKGVANGAGAYVNTVVPSGPDNPACPQPGDCSTTSTAVKLLVDVTTTLNGFPGSTHAGDTIAGTVNFSNIGPGPAEGVTYSLQLAPGLAGVNLGGVTGSYNGGSGLVTFSGVPATLAAGQGFSFQLSYIQPASNLSTVVSRIATTSVEVPNDQPNVATVTMPGSIIRVSKTANKAVANVGEEIIWTITASNTGSLANQGAVILTDLLPANIVVTNVAPDSGVTCPPLASWVANSSQSCSVAIGQLAAGNGQRQIVLTGKASAGGNLANHVMPSGPDNPACFQANSCQTQTTITSPSLALSKSVDKLALNIGDSLTWTVTLANSGTGASTAVATLTDTLPAGLANIVVTPAAPVTCAPLAGNVLTCSVPAGLAAGGNATLQVTARAAAAGSLVNGVSASGTDNPVCLQAGDCSTTSTVSSPLLNASKTVDKTAANVGDTLTWTLTLRNSGSGPSTAIATLADTLPAGLANVLVTPTAPVTCAVPAGNVVNCSVPAGLAAGASATVKLSATATLSGSLVNALLPGGPDNPACAVPGDCQTTTVVSKLLVDVTTTLNGFPASSNAGDAIRGVVTFANVGPGVAETMSYSLQLEAGLGGVSLSPVSGAPGISGVYNSATGMYVLSGLPATLIAGQSASFNLFYTQPASNSSRITSVVGTSSTEIVNDLPNTATTNLPGPVIRASKTVDKVNAAVGDILTWSITATNTGNLPNQNAVVIADVLPANIVVLSVTPDGGVSCPPAASWTAGSVQSCTIAAGQLAAGNGSRKVVITGRGSVGGSLSNRVVPSGGDNPACDTAGACQATTTLVAPQVTVRKSVDKSNASVGDLLTWTITASNGGTGATKSAIVLTDNLPAGVSGVQVLSTQLATCAPVAGNIVTCSVTAGLAPGGQAQVVLRATASAAGVLQNTVLPSGPDNPVCAQAADCTTTTTAIKLLVDVTTTLNGFPGTTSAGDQINGIVSYSNVGPGTAENVTYSLKLAQGLMGVTLSGAAGSYDAVSGMLTVTGLPASLAANELHSFGLSYIQPASNVSTIVSIIATSSTEVQYDLPNTATVTMPGPVIRVTKTANVGNANVGDSIIWTITAINSGGVANLGVVTLADILPPNLTVLAVNADAGVTCPPLANWVANSVQSCSIAAGQLAIGNGTRSVRVTATGTLEGVLSNRVMPSGPDNPACAQANSCESSIVLTGPKVAVRKSVNRASANVGDTVVWTITASNTGTGPTRAVMTLVDTLPAGLTNVVLTPVRATCAPVAGNVLTCSVPAGLIGNGGEASVEVSATVTQAGTALNRVVPSGPDAPLCLAPADCQTSTNVTSPSVMVKKVADKANASIGDTVSWTITATNRGSGATTAAITLTDDLAASLTEIVVTPAAPTTCAPLAANKLVCTVPAGLAPNAVAAVTVSAKVAASGTLSNTIVPAGPDLPRCAQASDCTAVTEVANPAIGAALGVGKVTQLSAKVFTVPYTVVIRNVGKGAAQNVQALDSLRAAFPEPVACRIVAPPAAPAIGGSRQLAVNPGFTGGCGGSDLRLLSGDAALGEGELSVITFTVEITVQDTTLPQYNNSVFASALAGTVANGGGAISVPPAPAAGVIAANPTYTPPVGSLVFDASNNGGSHAGAAATAADVAALADKVDPNRNGNASDTVGGVAYTGEDTPTPVVLLRQVVDVIKAVSAQQQVDASKFEISYTVQAANRYPAGYPTSTMVQVAENLRAVFPTATSVALKPGSLAVTARPASATACVANPDFNGATVFGLLNGMGDLQPQESCNIVFTVLVDFGSVAAIPTVAQLNQVYASTMPGSEAGGRNIGHSYSGADGGNTPVAPASVLALASSADTLLLPATPGATPPSFTPVVFNTKDKPMLLISKSVNKTQAEIGDSLQYTIEVKNTGVATAFGVSVLDKLPAGFRYIDGTTTRNNVVQPDPSGKPGPQLSFKLESLAPNASVSFRYRLRVGVGSLQGDGINRAQATTTNGPPSNEARAKVKVTGGVFTTDACIAGKVFVDCNNNHVQDAEELGIPGVRLYMEDGTNFTTDVEGKYSYCGITPNSHVIKVDGATLPRASRMMEASNRNLGDPHSLFLDTKNGELLRADFIEGSCSNPVLEQVKARRAQGEVRSVEREGGKGGGLSFSSQPAAAPAQATDSANQPVVAPRLPTPAAVPATAPAAGGSHVQ</sequence>
<feature type="domain" description="DUF11" evidence="3">
    <location>
        <begin position="2801"/>
        <end position="2909"/>
    </location>
</feature>
<keyword evidence="2" id="KW-0812">Transmembrane</keyword>
<feature type="domain" description="DUF11" evidence="3">
    <location>
        <begin position="899"/>
        <end position="1012"/>
    </location>
</feature>
<feature type="domain" description="DUF11" evidence="3">
    <location>
        <begin position="300"/>
        <end position="432"/>
    </location>
</feature>
<feature type="domain" description="DUF11" evidence="3">
    <location>
        <begin position="787"/>
        <end position="873"/>
    </location>
</feature>
<reference evidence="4 5" key="1">
    <citation type="submission" date="2019-10" db="EMBL/GenBank/DDBJ databases">
        <title>Three novel species isolated from a subtropical stream in China.</title>
        <authorList>
            <person name="Lu H."/>
        </authorList>
    </citation>
    <scope>NUCLEOTIDE SEQUENCE [LARGE SCALE GENOMIC DNA]</scope>
    <source>
        <strain evidence="4 5">FT13W</strain>
    </source>
</reference>
<feature type="domain" description="DUF11" evidence="3">
    <location>
        <begin position="1661"/>
        <end position="1763"/>
    </location>
</feature>
<dbReference type="Gene3D" id="2.60.40.10">
    <property type="entry name" value="Immunoglobulins"/>
    <property type="match status" value="2"/>
</dbReference>
<dbReference type="InterPro" id="IPR013783">
    <property type="entry name" value="Ig-like_fold"/>
</dbReference>
<gene>
    <name evidence="4" type="ORF">GCN75_10510</name>
</gene>
<feature type="domain" description="DUF11" evidence="3">
    <location>
        <begin position="1030"/>
        <end position="1133"/>
    </location>
</feature>
<evidence type="ECO:0000313" key="5">
    <source>
        <dbReference type="Proteomes" id="UP000468717"/>
    </source>
</evidence>
<feature type="domain" description="DUF11" evidence="3">
    <location>
        <begin position="1910"/>
        <end position="2018"/>
    </location>
</feature>
<feature type="compositionally biased region" description="Basic and acidic residues" evidence="1">
    <location>
        <begin position="3846"/>
        <end position="3858"/>
    </location>
</feature>
<feature type="compositionally biased region" description="Low complexity" evidence="1">
    <location>
        <begin position="3866"/>
        <end position="3876"/>
    </location>
</feature>
<comment type="caution">
    <text evidence="4">The sequence shown here is derived from an EMBL/GenBank/DDBJ whole genome shotgun (WGS) entry which is preliminary data.</text>
</comment>
<feature type="region of interest" description="Disordered" evidence="1">
    <location>
        <begin position="3845"/>
        <end position="3908"/>
    </location>
</feature>
<evidence type="ECO:0000256" key="1">
    <source>
        <dbReference type="SAM" id="MobiDB-lite"/>
    </source>
</evidence>
<proteinExistence type="predicted"/>
<dbReference type="Pfam" id="PF01345">
    <property type="entry name" value="DUF11"/>
    <property type="match status" value="19"/>
</dbReference>
<feature type="domain" description="DUF11" evidence="3">
    <location>
        <begin position="2168"/>
        <end position="2263"/>
    </location>
</feature>
<feature type="domain" description="DUF11" evidence="3">
    <location>
        <begin position="3600"/>
        <end position="3709"/>
    </location>
</feature>